<feature type="transmembrane region" description="Helical" evidence="11">
    <location>
        <begin position="345"/>
        <end position="367"/>
    </location>
</feature>
<evidence type="ECO:0000256" key="4">
    <source>
        <dbReference type="ARBA" id="ARBA00022475"/>
    </source>
</evidence>
<feature type="transmembrane region" description="Helical" evidence="11">
    <location>
        <begin position="539"/>
        <end position="558"/>
    </location>
</feature>
<evidence type="ECO:0000256" key="9">
    <source>
        <dbReference type="ARBA" id="ARBA00023136"/>
    </source>
</evidence>
<feature type="transmembrane region" description="Helical" evidence="11">
    <location>
        <begin position="149"/>
        <end position="173"/>
    </location>
</feature>
<feature type="transmembrane region" description="Helical" evidence="11">
    <location>
        <begin position="301"/>
        <end position="324"/>
    </location>
</feature>
<comment type="caution">
    <text evidence="12">The sequence shown here is derived from an EMBL/GenBank/DDBJ whole genome shotgun (WGS) entry which is preliminary data.</text>
</comment>
<evidence type="ECO:0000313" key="13">
    <source>
        <dbReference type="Proteomes" id="UP001239994"/>
    </source>
</evidence>
<keyword evidence="5 11" id="KW-0812">Transmembrane</keyword>
<evidence type="ECO:0000256" key="8">
    <source>
        <dbReference type="ARBA" id="ARBA00023065"/>
    </source>
</evidence>
<dbReference type="Pfam" id="PF03189">
    <property type="entry name" value="Otopetrin"/>
    <property type="match status" value="2"/>
</dbReference>
<dbReference type="GO" id="GO:0015252">
    <property type="term" value="F:proton channel activity"/>
    <property type="evidence" value="ECO:0007669"/>
    <property type="project" value="InterPro"/>
</dbReference>
<protein>
    <recommendedName>
        <fullName evidence="14">Otopetrin 2</fullName>
    </recommendedName>
</protein>
<evidence type="ECO:0000256" key="2">
    <source>
        <dbReference type="ARBA" id="ARBA00006513"/>
    </source>
</evidence>
<proteinExistence type="inferred from homology"/>
<evidence type="ECO:0000256" key="7">
    <source>
        <dbReference type="ARBA" id="ARBA00022989"/>
    </source>
</evidence>
<feature type="transmembrane region" description="Helical" evidence="11">
    <location>
        <begin position="429"/>
        <end position="453"/>
    </location>
</feature>
<feature type="transmembrane region" description="Helical" evidence="11">
    <location>
        <begin position="185"/>
        <end position="203"/>
    </location>
</feature>
<dbReference type="Proteomes" id="UP001239994">
    <property type="component" value="Unassembled WGS sequence"/>
</dbReference>
<comment type="subcellular location">
    <subcellularLocation>
        <location evidence="1">Cell membrane</location>
        <topology evidence="1">Multi-pass membrane protein</topology>
    </subcellularLocation>
</comment>
<dbReference type="AlphaFoldDB" id="A0AAD8ZK51"/>
<accession>A0AAD8ZK51</accession>
<name>A0AAD8ZK51_9TELE</name>
<gene>
    <name evidence="12" type="ORF">P4O66_007282</name>
</gene>
<feature type="transmembrane region" description="Helical" evidence="11">
    <location>
        <begin position="570"/>
        <end position="590"/>
    </location>
</feature>
<sequence>MDLGMLQIHDFNELNLSFNSLFSERSKMSVRDDLESAGVQISTVHAGAHGLAGQRSASIALSSSGGVWQDKISSWSWMLSGFLLINVVILGCALVSGSVFNGIQVTSDHVQFFLIALMIPTVIWMVFYKVHTFREDEAVLYKDVHAGPVWLRGGLVLFGLCSLIMDVFKIALFVGYAHCDSPVKIAFPVVQAIFLLVQTYFFWLHARDCVQVQRIITRCGLMLTLATNLMVWMTAVTDESLHQTVYPTGNITQSPCNLTTRGLFSHYGMLYCVLITQLTSASSENSSCECSYQACSIFEKAYYYLYPFNIEYSLFASAMAYVMWKNVGRLVDDHQPHEHRFHLRDVLLGPVGGLVLLVGGLATFVVYEVDVVLDEQQKKEAALTIYYITNTVTVAVMTAATVAGCVIYRLERREHAMGKNPSRSLDVGLLMGASMGQFTVSYFTIVAVLALGVDGTVNALNLALSVLTVVELLVQNVFIIEGLRREPHHESRRASIFSNLLLLQAHEERRSSGVLTPRGSIALPVHKPLPWKRKLLKEISAFLLLSNIILWIMPAFGARPQFDNPIGTEFYQFNMWVAVVNIGLPFGIFYRMHSVASLFEVYLKS</sequence>
<keyword evidence="4" id="KW-1003">Cell membrane</keyword>
<keyword evidence="10" id="KW-0407">Ion channel</keyword>
<evidence type="ECO:0000256" key="10">
    <source>
        <dbReference type="ARBA" id="ARBA00023303"/>
    </source>
</evidence>
<feature type="transmembrane region" description="Helical" evidence="11">
    <location>
        <begin position="387"/>
        <end position="408"/>
    </location>
</feature>
<evidence type="ECO:0000256" key="11">
    <source>
        <dbReference type="SAM" id="Phobius"/>
    </source>
</evidence>
<feature type="transmembrane region" description="Helical" evidence="11">
    <location>
        <begin position="109"/>
        <end position="128"/>
    </location>
</feature>
<organism evidence="12 13">
    <name type="scientific">Electrophorus voltai</name>
    <dbReference type="NCBI Taxonomy" id="2609070"/>
    <lineage>
        <taxon>Eukaryota</taxon>
        <taxon>Metazoa</taxon>
        <taxon>Chordata</taxon>
        <taxon>Craniata</taxon>
        <taxon>Vertebrata</taxon>
        <taxon>Euteleostomi</taxon>
        <taxon>Actinopterygii</taxon>
        <taxon>Neopterygii</taxon>
        <taxon>Teleostei</taxon>
        <taxon>Ostariophysi</taxon>
        <taxon>Gymnotiformes</taxon>
        <taxon>Gymnotoidei</taxon>
        <taxon>Gymnotidae</taxon>
        <taxon>Electrophorus</taxon>
    </lineage>
</organism>
<evidence type="ECO:0008006" key="14">
    <source>
        <dbReference type="Google" id="ProtNLM"/>
    </source>
</evidence>
<evidence type="ECO:0000256" key="6">
    <source>
        <dbReference type="ARBA" id="ARBA00022781"/>
    </source>
</evidence>
<feature type="transmembrane region" description="Helical" evidence="11">
    <location>
        <begin position="81"/>
        <end position="103"/>
    </location>
</feature>
<comment type="similarity">
    <text evidence="2">Belongs to the otopetrin family.</text>
</comment>
<evidence type="ECO:0000256" key="1">
    <source>
        <dbReference type="ARBA" id="ARBA00004651"/>
    </source>
</evidence>
<dbReference type="PANTHER" id="PTHR21522:SF35">
    <property type="entry name" value="PROTON CHANNEL OTOP2"/>
    <property type="match status" value="1"/>
</dbReference>
<keyword evidence="7 11" id="KW-1133">Transmembrane helix</keyword>
<evidence type="ECO:0000313" key="12">
    <source>
        <dbReference type="EMBL" id="KAK1799010.1"/>
    </source>
</evidence>
<keyword evidence="6" id="KW-0375">Hydrogen ion transport</keyword>
<keyword evidence="3" id="KW-0813">Transport</keyword>
<keyword evidence="13" id="KW-1185">Reference proteome</keyword>
<dbReference type="EMBL" id="JAROKS010000012">
    <property type="protein sequence ID" value="KAK1799010.1"/>
    <property type="molecule type" value="Genomic_DNA"/>
</dbReference>
<reference evidence="12" key="1">
    <citation type="submission" date="2023-03" db="EMBL/GenBank/DDBJ databases">
        <title>Electrophorus voltai genome.</title>
        <authorList>
            <person name="Bian C."/>
        </authorList>
    </citation>
    <scope>NUCLEOTIDE SEQUENCE</scope>
    <source>
        <strain evidence="12">CB-2022</strain>
        <tissue evidence="12">Muscle</tissue>
    </source>
</reference>
<feature type="transmembrane region" description="Helical" evidence="11">
    <location>
        <begin position="215"/>
        <end position="235"/>
    </location>
</feature>
<dbReference type="GO" id="GO:0005886">
    <property type="term" value="C:plasma membrane"/>
    <property type="evidence" value="ECO:0007669"/>
    <property type="project" value="UniProtKB-SubCell"/>
</dbReference>
<keyword evidence="9 11" id="KW-0472">Membrane</keyword>
<evidence type="ECO:0000256" key="3">
    <source>
        <dbReference type="ARBA" id="ARBA00022448"/>
    </source>
</evidence>
<dbReference type="PANTHER" id="PTHR21522">
    <property type="entry name" value="PROTON CHANNEL OTOP"/>
    <property type="match status" value="1"/>
</dbReference>
<keyword evidence="8" id="KW-0406">Ion transport</keyword>
<dbReference type="InterPro" id="IPR004878">
    <property type="entry name" value="Otopetrin"/>
</dbReference>
<evidence type="ECO:0000256" key="5">
    <source>
        <dbReference type="ARBA" id="ARBA00022692"/>
    </source>
</evidence>
<feature type="transmembrane region" description="Helical" evidence="11">
    <location>
        <begin position="459"/>
        <end position="483"/>
    </location>
</feature>